<accession>A0AA40FX67</accession>
<dbReference type="EMBL" id="JAHYIQ010000013">
    <property type="protein sequence ID" value="KAK1127013.1"/>
    <property type="molecule type" value="Genomic_DNA"/>
</dbReference>
<evidence type="ECO:0000313" key="1">
    <source>
        <dbReference type="EMBL" id="KAK1127013.1"/>
    </source>
</evidence>
<comment type="caution">
    <text evidence="1">The sequence shown here is derived from an EMBL/GenBank/DDBJ whole genome shotgun (WGS) entry which is preliminary data.</text>
</comment>
<organism evidence="1 2">
    <name type="scientific">Melipona bicolor</name>
    <dbReference type="NCBI Taxonomy" id="60889"/>
    <lineage>
        <taxon>Eukaryota</taxon>
        <taxon>Metazoa</taxon>
        <taxon>Ecdysozoa</taxon>
        <taxon>Arthropoda</taxon>
        <taxon>Hexapoda</taxon>
        <taxon>Insecta</taxon>
        <taxon>Pterygota</taxon>
        <taxon>Neoptera</taxon>
        <taxon>Endopterygota</taxon>
        <taxon>Hymenoptera</taxon>
        <taxon>Apocrita</taxon>
        <taxon>Aculeata</taxon>
        <taxon>Apoidea</taxon>
        <taxon>Anthophila</taxon>
        <taxon>Apidae</taxon>
        <taxon>Melipona</taxon>
    </lineage>
</organism>
<reference evidence="1" key="1">
    <citation type="submission" date="2021-10" db="EMBL/GenBank/DDBJ databases">
        <title>Melipona bicolor Genome sequencing and assembly.</title>
        <authorList>
            <person name="Araujo N.S."/>
            <person name="Arias M.C."/>
        </authorList>
    </citation>
    <scope>NUCLEOTIDE SEQUENCE</scope>
    <source>
        <strain evidence="1">USP_2M_L1-L4_2017</strain>
        <tissue evidence="1">Whole body</tissue>
    </source>
</reference>
<protein>
    <submittedName>
        <fullName evidence="1">Uncharacterized protein</fullName>
    </submittedName>
</protein>
<dbReference type="Proteomes" id="UP001177670">
    <property type="component" value="Unassembled WGS sequence"/>
</dbReference>
<dbReference type="AlphaFoldDB" id="A0AA40FX67"/>
<name>A0AA40FX67_9HYME</name>
<proteinExistence type="predicted"/>
<keyword evidence="2" id="KW-1185">Reference proteome</keyword>
<gene>
    <name evidence="1" type="ORF">K0M31_004627</name>
</gene>
<sequence>MVAERRPKKRRDYLASWSVMSVRLQDQASCLRERSRREDPATTRAVHELDLRDQDVENVYWAWRTTLSYDASFVLTCSLDRENPGNYDHFHFLPWCFGGSSKVHESLGGGARLVLHPSETLGAYDSLEVTYANTGFDKYTALAYKNPIMLVAFIRKFGGYFP</sequence>
<evidence type="ECO:0000313" key="2">
    <source>
        <dbReference type="Proteomes" id="UP001177670"/>
    </source>
</evidence>